<feature type="transmembrane region" description="Helical" evidence="1">
    <location>
        <begin position="61"/>
        <end position="83"/>
    </location>
</feature>
<protein>
    <submittedName>
        <fullName evidence="2">Uncharacterized protein</fullName>
    </submittedName>
</protein>
<comment type="caution">
    <text evidence="2">The sequence shown here is derived from an EMBL/GenBank/DDBJ whole genome shotgun (WGS) entry which is preliminary data.</text>
</comment>
<keyword evidence="1" id="KW-0472">Membrane</keyword>
<gene>
    <name evidence="2" type="ORF">TCON_0025</name>
</gene>
<evidence type="ECO:0000313" key="2">
    <source>
        <dbReference type="EMBL" id="KAF7684803.1"/>
    </source>
</evidence>
<feature type="transmembrane region" description="Helical" evidence="1">
    <location>
        <begin position="25"/>
        <end position="41"/>
    </location>
</feature>
<reference evidence="2 3" key="1">
    <citation type="submission" date="2019-01" db="EMBL/GenBank/DDBJ databases">
        <title>Genomes sequencing and comparative genomics of infectious freshwater microsporidia, Cucumispora dikerogammari and Thelohania contejeani.</title>
        <authorList>
            <person name="Cormier A."/>
            <person name="Giraud I."/>
            <person name="Wattier R."/>
            <person name="Teixeira M."/>
            <person name="Grandjean F."/>
            <person name="Rigaud T."/>
            <person name="Cordaux R."/>
        </authorList>
    </citation>
    <scope>NUCLEOTIDE SEQUENCE [LARGE SCALE GENOMIC DNA]</scope>
    <source>
        <strain evidence="2">T1</strain>
        <tissue evidence="2">Spores</tissue>
    </source>
</reference>
<sequence>MALISTALFFGSGLMLSQKYSKPKHLFFGISGSMSLFYLGSLMEFDRLVTLRPIPKTRPGYWLIGGGVCCVGLSTGIIAQSFIKHKHKNLKYKFTQINK</sequence>
<name>A0ABQ7I2W6_9MICR</name>
<dbReference type="Proteomes" id="UP001516464">
    <property type="component" value="Unassembled WGS sequence"/>
</dbReference>
<evidence type="ECO:0000313" key="3">
    <source>
        <dbReference type="Proteomes" id="UP001516464"/>
    </source>
</evidence>
<evidence type="ECO:0000256" key="1">
    <source>
        <dbReference type="SAM" id="Phobius"/>
    </source>
</evidence>
<dbReference type="EMBL" id="SBIQ01000001">
    <property type="protein sequence ID" value="KAF7684803.1"/>
    <property type="molecule type" value="Genomic_DNA"/>
</dbReference>
<keyword evidence="1" id="KW-1133">Transmembrane helix</keyword>
<organism evidence="2 3">
    <name type="scientific">Astathelohania contejeani</name>
    <dbReference type="NCBI Taxonomy" id="164912"/>
    <lineage>
        <taxon>Eukaryota</taxon>
        <taxon>Fungi</taxon>
        <taxon>Fungi incertae sedis</taxon>
        <taxon>Microsporidia</taxon>
        <taxon>Astathelohaniidae</taxon>
        <taxon>Astathelohania</taxon>
    </lineage>
</organism>
<accession>A0ABQ7I2W6</accession>
<keyword evidence="1" id="KW-0812">Transmembrane</keyword>
<keyword evidence="3" id="KW-1185">Reference proteome</keyword>
<proteinExistence type="predicted"/>